<accession>A0AA35YSC6</accession>
<evidence type="ECO:0000313" key="1">
    <source>
        <dbReference type="EMBL" id="CAI9279154.1"/>
    </source>
</evidence>
<gene>
    <name evidence="1" type="ORF">LSALG_LOCUS18975</name>
</gene>
<proteinExistence type="predicted"/>
<protein>
    <submittedName>
        <fullName evidence="1">Uncharacterized protein</fullName>
    </submittedName>
</protein>
<dbReference type="Proteomes" id="UP001177003">
    <property type="component" value="Chromosome 4"/>
</dbReference>
<evidence type="ECO:0000313" key="2">
    <source>
        <dbReference type="Proteomes" id="UP001177003"/>
    </source>
</evidence>
<reference evidence="1" key="1">
    <citation type="submission" date="2023-04" db="EMBL/GenBank/DDBJ databases">
        <authorList>
            <person name="Vijverberg K."/>
            <person name="Xiong W."/>
            <person name="Schranz E."/>
        </authorList>
    </citation>
    <scope>NUCLEOTIDE SEQUENCE</scope>
</reference>
<dbReference type="EMBL" id="OX465080">
    <property type="protein sequence ID" value="CAI9279154.1"/>
    <property type="molecule type" value="Genomic_DNA"/>
</dbReference>
<organism evidence="1 2">
    <name type="scientific">Lactuca saligna</name>
    <name type="common">Willowleaf lettuce</name>
    <dbReference type="NCBI Taxonomy" id="75948"/>
    <lineage>
        <taxon>Eukaryota</taxon>
        <taxon>Viridiplantae</taxon>
        <taxon>Streptophyta</taxon>
        <taxon>Embryophyta</taxon>
        <taxon>Tracheophyta</taxon>
        <taxon>Spermatophyta</taxon>
        <taxon>Magnoliopsida</taxon>
        <taxon>eudicotyledons</taxon>
        <taxon>Gunneridae</taxon>
        <taxon>Pentapetalae</taxon>
        <taxon>asterids</taxon>
        <taxon>campanulids</taxon>
        <taxon>Asterales</taxon>
        <taxon>Asteraceae</taxon>
        <taxon>Cichorioideae</taxon>
        <taxon>Cichorieae</taxon>
        <taxon>Lactucinae</taxon>
        <taxon>Lactuca</taxon>
    </lineage>
</organism>
<keyword evidence="2" id="KW-1185">Reference proteome</keyword>
<dbReference type="AlphaFoldDB" id="A0AA35YSC6"/>
<sequence length="223" mass="25197">MSRKRGILSIEGLPDIVKGKSIADSCLRHELATKFVATLLPFNEEVISIIDDATHQSEGIQGASKQPIVEMYDYDDPIASFQGKILATNKVFVPKWNLNHDSRISNHEVAAEFSHHDFPKDIVYKMEAFSDDQTIDIMEFSSTWIAFCSIVGSRHIRHLKIIVVKLHANEKSAQQHVASLEVKVDSSHQQRDLLVGEKMNFKECCTNVEINLDTLHRNEALSI</sequence>
<name>A0AA35YSC6_LACSI</name>